<dbReference type="AlphaFoldDB" id="A0A3S0PCZ4"/>
<protein>
    <submittedName>
        <fullName evidence="1">Esterase</fullName>
    </submittedName>
</protein>
<organism evidence="1 2">
    <name type="scientific">Flavobacterium bomense</name>
    <dbReference type="NCBI Taxonomy" id="2497483"/>
    <lineage>
        <taxon>Bacteria</taxon>
        <taxon>Pseudomonadati</taxon>
        <taxon>Bacteroidota</taxon>
        <taxon>Flavobacteriia</taxon>
        <taxon>Flavobacteriales</taxon>
        <taxon>Flavobacteriaceae</taxon>
        <taxon>Flavobacterium</taxon>
    </lineage>
</organism>
<reference evidence="1 2" key="1">
    <citation type="submission" date="2018-12" db="EMBL/GenBank/DDBJ databases">
        <title>Flavobacterium sp. nov., isolated from glacier ice.</title>
        <authorList>
            <person name="Liu Q."/>
            <person name="Xin Y.-H."/>
        </authorList>
    </citation>
    <scope>NUCLEOTIDE SEQUENCE [LARGE SCALE GENOMIC DNA]</scope>
    <source>
        <strain evidence="1 2">RB1N8</strain>
    </source>
</reference>
<comment type="caution">
    <text evidence="1">The sequence shown here is derived from an EMBL/GenBank/DDBJ whole genome shotgun (WGS) entry which is preliminary data.</text>
</comment>
<feature type="non-terminal residue" evidence="1">
    <location>
        <position position="1"/>
    </location>
</feature>
<sequence>SRDVLRGSQKVNTERLNQAGIKTHFSISPLTAHEWQTWRRSLHAFAPLIFK</sequence>
<evidence type="ECO:0000313" key="2">
    <source>
        <dbReference type="Proteomes" id="UP000280825"/>
    </source>
</evidence>
<dbReference type="InterPro" id="IPR029058">
    <property type="entry name" value="AB_hydrolase_fold"/>
</dbReference>
<proteinExistence type="predicted"/>
<keyword evidence="2" id="KW-1185">Reference proteome</keyword>
<gene>
    <name evidence="1" type="ORF">EKL98_16040</name>
</gene>
<dbReference type="Proteomes" id="UP000280825">
    <property type="component" value="Unassembled WGS sequence"/>
</dbReference>
<dbReference type="EMBL" id="RYDJ01000120">
    <property type="protein sequence ID" value="RTY97311.1"/>
    <property type="molecule type" value="Genomic_DNA"/>
</dbReference>
<accession>A0A3S0PCZ4</accession>
<dbReference type="Gene3D" id="3.40.50.1820">
    <property type="entry name" value="alpha/beta hydrolase"/>
    <property type="match status" value="1"/>
</dbReference>
<evidence type="ECO:0000313" key="1">
    <source>
        <dbReference type="EMBL" id="RTY97311.1"/>
    </source>
</evidence>
<name>A0A3S0PCZ4_9FLAO</name>